<accession>A0ABU2X1J6</accession>
<keyword evidence="3" id="KW-1185">Reference proteome</keyword>
<evidence type="ECO:0008006" key="4">
    <source>
        <dbReference type="Google" id="ProtNLM"/>
    </source>
</evidence>
<dbReference type="RefSeq" id="WP_311413386.1">
    <property type="nucleotide sequence ID" value="NZ_JAVRFL010000026.1"/>
</dbReference>
<dbReference type="EMBL" id="JAVRFL010000026">
    <property type="protein sequence ID" value="MDT0531521.1"/>
    <property type="molecule type" value="Genomic_DNA"/>
</dbReference>
<feature type="chain" id="PRO_5046707455" description="Secreted protein" evidence="1">
    <location>
        <begin position="27"/>
        <end position="130"/>
    </location>
</feature>
<proteinExistence type="predicted"/>
<gene>
    <name evidence="2" type="ORF">RM555_21270</name>
</gene>
<organism evidence="2 3">
    <name type="scientific">Micromonospora reichwaldensis</name>
    <dbReference type="NCBI Taxonomy" id="3075516"/>
    <lineage>
        <taxon>Bacteria</taxon>
        <taxon>Bacillati</taxon>
        <taxon>Actinomycetota</taxon>
        <taxon>Actinomycetes</taxon>
        <taxon>Micromonosporales</taxon>
        <taxon>Micromonosporaceae</taxon>
        <taxon>Micromonospora</taxon>
    </lineage>
</organism>
<evidence type="ECO:0000256" key="1">
    <source>
        <dbReference type="SAM" id="SignalP"/>
    </source>
</evidence>
<evidence type="ECO:0000313" key="2">
    <source>
        <dbReference type="EMBL" id="MDT0531521.1"/>
    </source>
</evidence>
<feature type="signal peptide" evidence="1">
    <location>
        <begin position="1"/>
        <end position="26"/>
    </location>
</feature>
<name>A0ABU2X1J6_9ACTN</name>
<protein>
    <recommendedName>
        <fullName evidence="4">Secreted protein</fullName>
    </recommendedName>
</protein>
<keyword evidence="1" id="KW-0732">Signal</keyword>
<comment type="caution">
    <text evidence="2">The sequence shown here is derived from an EMBL/GenBank/DDBJ whole genome shotgun (WGS) entry which is preliminary data.</text>
</comment>
<evidence type="ECO:0000313" key="3">
    <source>
        <dbReference type="Proteomes" id="UP001180973"/>
    </source>
</evidence>
<dbReference type="Proteomes" id="UP001180973">
    <property type="component" value="Unassembled WGS sequence"/>
</dbReference>
<reference evidence="2" key="1">
    <citation type="submission" date="2023-09" db="EMBL/GenBank/DDBJ databases">
        <title>30 novel species of actinomycetes from the DSMZ collection.</title>
        <authorList>
            <person name="Nouioui I."/>
        </authorList>
    </citation>
    <scope>NUCLEOTIDE SEQUENCE</scope>
    <source>
        <strain evidence="2">DSM 115977</strain>
    </source>
</reference>
<sequence length="130" mass="13838">MATISRWLSLTLAVVLAVGAVGSAPAAAAAAAAEPPSCISAPSTPEKSPSGVMVRSVATNDCVVLAVFWLMRYESTDTGWRTVLDRYMEPGSVTRLELPCHGSGTRSYRSVVWDPNMMAYVTSPEVRITC</sequence>